<feature type="domain" description="Penicillin-binding protein transpeptidase" evidence="17">
    <location>
        <begin position="308"/>
        <end position="579"/>
    </location>
</feature>
<keyword evidence="12" id="KW-0472">Membrane</keyword>
<evidence type="ECO:0000256" key="2">
    <source>
        <dbReference type="ARBA" id="ARBA00007090"/>
    </source>
</evidence>
<dbReference type="GO" id="GO:0009252">
    <property type="term" value="P:peptidoglycan biosynthetic process"/>
    <property type="evidence" value="ECO:0007669"/>
    <property type="project" value="UniProtKB-KW"/>
</dbReference>
<comment type="caution">
    <text evidence="19">The sequence shown here is derived from an EMBL/GenBank/DDBJ whole genome shotgun (WGS) entry which is preliminary data.</text>
</comment>
<comment type="similarity">
    <text evidence="3">In the N-terminal section; belongs to the glycosyltransferase 51 family.</text>
</comment>
<keyword evidence="10" id="KW-0133">Cell shape</keyword>
<dbReference type="PANTHER" id="PTHR32282:SF11">
    <property type="entry name" value="PENICILLIN-BINDING PROTEIN 1B"/>
    <property type="match status" value="1"/>
</dbReference>
<evidence type="ECO:0000256" key="16">
    <source>
        <dbReference type="ARBA" id="ARBA00049902"/>
    </source>
</evidence>
<dbReference type="GO" id="GO:0005886">
    <property type="term" value="C:plasma membrane"/>
    <property type="evidence" value="ECO:0007669"/>
    <property type="project" value="UniProtKB-SubCell"/>
</dbReference>
<evidence type="ECO:0000256" key="9">
    <source>
        <dbReference type="ARBA" id="ARBA00022801"/>
    </source>
</evidence>
<dbReference type="Pfam" id="PF17957">
    <property type="entry name" value="Big_7"/>
    <property type="match status" value="1"/>
</dbReference>
<keyword evidence="14" id="KW-0961">Cell wall biogenesis/degradation</keyword>
<dbReference type="GO" id="GO:0030288">
    <property type="term" value="C:outer membrane-bounded periplasmic space"/>
    <property type="evidence" value="ECO:0007669"/>
    <property type="project" value="TreeGrafter"/>
</dbReference>
<gene>
    <name evidence="19" type="ORF">A2368_02480</name>
</gene>
<dbReference type="SUPFAM" id="SSF56601">
    <property type="entry name" value="beta-lactamase/transpeptidase-like"/>
    <property type="match status" value="1"/>
</dbReference>
<evidence type="ECO:0000256" key="1">
    <source>
        <dbReference type="ARBA" id="ARBA00004236"/>
    </source>
</evidence>
<dbReference type="InterPro" id="IPR050396">
    <property type="entry name" value="Glycosyltr_51/Transpeptidase"/>
</dbReference>
<dbReference type="EMBL" id="MFAM01000005">
    <property type="protein sequence ID" value="OGD79916.1"/>
    <property type="molecule type" value="Genomic_DNA"/>
</dbReference>
<dbReference type="AlphaFoldDB" id="A0A1F5FJX3"/>
<sequence length="825" mass="91394">MIALGVIVVLGGFVYISKGLPDPNSVVRKEGYSTQILDREGKTVLYQVYESENRTFTPLAEMPEYLKQATIAVEDKDFYKHSGFDPLSVLRIVKNVIVKRRLIGGSTLTQQLVKNALLSNERTITRKIKELVLAIEIERKFSKDDILQMYLNESPYGGTAWGIAAAAETYFGKKPSELSLTEAVILSGMPQSPSRFSPYGKNPLAYVARATDVARRMREDGYITKEQEKEVVGNLTNVGFTKKGNSIKAPHFVMYVKESLEEMYGENMVEQGGLRVITSLDYELQEKSEEIVAEEIDKVAGPMHITNGAAMAMDANNGEILAMVGSRNFFDNEHDGQVNVVMSKRQPGSAIKPVTYAAAFAKGFWPGMAIADVVTDFPSGDSDKPYRPENYDGKEHGLVTLRSALGSSLNVPAVKVLALVGLKDTLKLAYDMGFDSLEPTTENMRRLGLSVTLGGGEVRLHDLVSGYASFANRGIRVKPVAVLKVFDKNGKVIYENKKVEGAKIMDEKVAYLINSVLSDNSARLLTFGENSLLNMQGRNVAVKTGTTNDKRDNWAVGWTRNAVVGVWVGNNDNSQMKQVASGVSGASPIWRRMMLAAVEKYKDPVFERPTGVDEVELDVISGYPAHDGWQSKKEVVIAGTIPPVDDPIHKYIEVCRSDGNKLASSVQIAQGDYEKKEVIVIKENDPLNEPSNKWQEAIDTWLGTQNDSRYKVPTEYCTEVVGVHVEILSPHDRVRVDSNDIKVEATAVSDKKIEWVDLYLDGNKELRWTERPYSKSFTLENGIHTLRIVARNEAGVESDRVHQFGVNSDWQEATPTPTPTETVTP</sequence>
<dbReference type="PANTHER" id="PTHR32282">
    <property type="entry name" value="BINDING PROTEIN TRANSPEPTIDASE, PUTATIVE-RELATED"/>
    <property type="match status" value="1"/>
</dbReference>
<keyword evidence="11" id="KW-0573">Peptidoglycan synthesis</keyword>
<evidence type="ECO:0000256" key="12">
    <source>
        <dbReference type="ARBA" id="ARBA00023136"/>
    </source>
</evidence>
<evidence type="ECO:0000256" key="3">
    <source>
        <dbReference type="ARBA" id="ARBA00007739"/>
    </source>
</evidence>
<keyword evidence="7" id="KW-0328">Glycosyltransferase</keyword>
<dbReference type="InterPro" id="IPR001460">
    <property type="entry name" value="PCN-bd_Tpept"/>
</dbReference>
<comment type="catalytic activity">
    <reaction evidence="15">
        <text>Preferential cleavage: (Ac)2-L-Lys-D-Ala-|-D-Ala. Also transpeptidation of peptidyl-alanyl moieties that are N-acyl substituents of D-alanine.</text>
        <dbReference type="EC" id="3.4.16.4"/>
    </reaction>
</comment>
<dbReference type="Gene3D" id="2.60.40.10">
    <property type="entry name" value="Immunoglobulins"/>
    <property type="match status" value="1"/>
</dbReference>
<organism evidence="19 20">
    <name type="scientific">Candidatus Collierbacteria bacterium RIFOXYB1_FULL_49_13</name>
    <dbReference type="NCBI Taxonomy" id="1817728"/>
    <lineage>
        <taxon>Bacteria</taxon>
        <taxon>Candidatus Collieribacteriota</taxon>
    </lineage>
</organism>
<comment type="catalytic activity">
    <reaction evidence="16">
        <text>[GlcNAc-(1-&gt;4)-Mur2Ac(oyl-L-Ala-gamma-D-Glu-L-Lys-D-Ala-D-Ala)](n)-di-trans,octa-cis-undecaprenyl diphosphate + beta-D-GlcNAc-(1-&gt;4)-Mur2Ac(oyl-L-Ala-gamma-D-Glu-L-Lys-D-Ala-D-Ala)-di-trans,octa-cis-undecaprenyl diphosphate = [GlcNAc-(1-&gt;4)-Mur2Ac(oyl-L-Ala-gamma-D-Glu-L-Lys-D-Ala-D-Ala)](n+1)-di-trans,octa-cis-undecaprenyl diphosphate + di-trans,octa-cis-undecaprenyl diphosphate + H(+)</text>
        <dbReference type="Rhea" id="RHEA:23708"/>
        <dbReference type="Rhea" id="RHEA-COMP:9602"/>
        <dbReference type="Rhea" id="RHEA-COMP:9603"/>
        <dbReference type="ChEBI" id="CHEBI:15378"/>
        <dbReference type="ChEBI" id="CHEBI:58405"/>
        <dbReference type="ChEBI" id="CHEBI:60033"/>
        <dbReference type="ChEBI" id="CHEBI:78435"/>
        <dbReference type="EC" id="2.4.99.28"/>
    </reaction>
</comment>
<evidence type="ECO:0000256" key="4">
    <source>
        <dbReference type="ARBA" id="ARBA00022475"/>
    </source>
</evidence>
<keyword evidence="9" id="KW-0378">Hydrolase</keyword>
<protein>
    <submittedName>
        <fullName evidence="19">Uncharacterized protein</fullName>
    </submittedName>
</protein>
<keyword evidence="13" id="KW-0511">Multifunctional enzyme</keyword>
<dbReference type="Pfam" id="PF00905">
    <property type="entry name" value="Transpeptidase"/>
    <property type="match status" value="1"/>
</dbReference>
<keyword evidence="4" id="KW-1003">Cell membrane</keyword>
<keyword evidence="8" id="KW-0808">Transferase</keyword>
<evidence type="ECO:0000256" key="14">
    <source>
        <dbReference type="ARBA" id="ARBA00023316"/>
    </source>
</evidence>
<dbReference type="GO" id="GO:0008360">
    <property type="term" value="P:regulation of cell shape"/>
    <property type="evidence" value="ECO:0007669"/>
    <property type="project" value="UniProtKB-KW"/>
</dbReference>
<evidence type="ECO:0000259" key="18">
    <source>
        <dbReference type="Pfam" id="PF00912"/>
    </source>
</evidence>
<name>A0A1F5FJX3_9BACT</name>
<evidence type="ECO:0000259" key="17">
    <source>
        <dbReference type="Pfam" id="PF00905"/>
    </source>
</evidence>
<proteinExistence type="inferred from homology"/>
<dbReference type="Proteomes" id="UP000176682">
    <property type="component" value="Unassembled WGS sequence"/>
</dbReference>
<dbReference type="Gene3D" id="1.10.3810.10">
    <property type="entry name" value="Biosynthetic peptidoglycan transglycosylase-like"/>
    <property type="match status" value="1"/>
</dbReference>
<evidence type="ECO:0000256" key="15">
    <source>
        <dbReference type="ARBA" id="ARBA00034000"/>
    </source>
</evidence>
<dbReference type="GO" id="GO:0008658">
    <property type="term" value="F:penicillin binding"/>
    <property type="evidence" value="ECO:0007669"/>
    <property type="project" value="InterPro"/>
</dbReference>
<dbReference type="InterPro" id="IPR023346">
    <property type="entry name" value="Lysozyme-like_dom_sf"/>
</dbReference>
<evidence type="ECO:0000256" key="7">
    <source>
        <dbReference type="ARBA" id="ARBA00022676"/>
    </source>
</evidence>
<dbReference type="InterPro" id="IPR012338">
    <property type="entry name" value="Beta-lactam/transpept-like"/>
</dbReference>
<dbReference type="InterPro" id="IPR036950">
    <property type="entry name" value="PBP_transglycosylase"/>
</dbReference>
<accession>A0A1F5FJX3</accession>
<comment type="subcellular location">
    <subcellularLocation>
        <location evidence="1">Cell membrane</location>
    </subcellularLocation>
</comment>
<comment type="similarity">
    <text evidence="2">In the C-terminal section; belongs to the transpeptidase family.</text>
</comment>
<evidence type="ECO:0000313" key="20">
    <source>
        <dbReference type="Proteomes" id="UP000176682"/>
    </source>
</evidence>
<dbReference type="GO" id="GO:0008955">
    <property type="term" value="F:peptidoglycan glycosyltransferase activity"/>
    <property type="evidence" value="ECO:0007669"/>
    <property type="project" value="UniProtKB-EC"/>
</dbReference>
<dbReference type="GO" id="GO:0009002">
    <property type="term" value="F:serine-type D-Ala-D-Ala carboxypeptidase activity"/>
    <property type="evidence" value="ECO:0007669"/>
    <property type="project" value="UniProtKB-EC"/>
</dbReference>
<keyword evidence="6" id="KW-0645">Protease</keyword>
<feature type="domain" description="Glycosyl transferase family 51" evidence="18">
    <location>
        <begin position="44"/>
        <end position="217"/>
    </location>
</feature>
<dbReference type="InterPro" id="IPR001264">
    <property type="entry name" value="Glyco_trans_51"/>
</dbReference>
<evidence type="ECO:0000256" key="13">
    <source>
        <dbReference type="ARBA" id="ARBA00023268"/>
    </source>
</evidence>
<evidence type="ECO:0000313" key="19">
    <source>
        <dbReference type="EMBL" id="OGD79916.1"/>
    </source>
</evidence>
<evidence type="ECO:0000256" key="6">
    <source>
        <dbReference type="ARBA" id="ARBA00022670"/>
    </source>
</evidence>
<dbReference type="InterPro" id="IPR013783">
    <property type="entry name" value="Ig-like_fold"/>
</dbReference>
<evidence type="ECO:0000256" key="10">
    <source>
        <dbReference type="ARBA" id="ARBA00022960"/>
    </source>
</evidence>
<reference evidence="19 20" key="1">
    <citation type="journal article" date="2016" name="Nat. Commun.">
        <title>Thousands of microbial genomes shed light on interconnected biogeochemical processes in an aquifer system.</title>
        <authorList>
            <person name="Anantharaman K."/>
            <person name="Brown C.T."/>
            <person name="Hug L.A."/>
            <person name="Sharon I."/>
            <person name="Castelle C.J."/>
            <person name="Probst A.J."/>
            <person name="Thomas B.C."/>
            <person name="Singh A."/>
            <person name="Wilkins M.J."/>
            <person name="Karaoz U."/>
            <person name="Brodie E.L."/>
            <person name="Williams K.H."/>
            <person name="Hubbard S.S."/>
            <person name="Banfield J.F."/>
        </authorList>
    </citation>
    <scope>NUCLEOTIDE SEQUENCE [LARGE SCALE GENOMIC DNA]</scope>
</reference>
<keyword evidence="5" id="KW-0121">Carboxypeptidase</keyword>
<evidence type="ECO:0000256" key="11">
    <source>
        <dbReference type="ARBA" id="ARBA00022984"/>
    </source>
</evidence>
<dbReference type="Pfam" id="PF00912">
    <property type="entry name" value="Transgly"/>
    <property type="match status" value="1"/>
</dbReference>
<dbReference type="GO" id="GO:0071555">
    <property type="term" value="P:cell wall organization"/>
    <property type="evidence" value="ECO:0007669"/>
    <property type="project" value="UniProtKB-KW"/>
</dbReference>
<dbReference type="SUPFAM" id="SSF53955">
    <property type="entry name" value="Lysozyme-like"/>
    <property type="match status" value="1"/>
</dbReference>
<dbReference type="FunFam" id="1.10.3810.10:FF:000001">
    <property type="entry name" value="Penicillin-binding protein 1A"/>
    <property type="match status" value="1"/>
</dbReference>
<dbReference type="Gene3D" id="3.40.710.10">
    <property type="entry name" value="DD-peptidase/beta-lactamase superfamily"/>
    <property type="match status" value="1"/>
</dbReference>
<evidence type="ECO:0000256" key="5">
    <source>
        <dbReference type="ARBA" id="ARBA00022645"/>
    </source>
</evidence>
<dbReference type="GO" id="GO:0006508">
    <property type="term" value="P:proteolysis"/>
    <property type="evidence" value="ECO:0007669"/>
    <property type="project" value="UniProtKB-KW"/>
</dbReference>
<evidence type="ECO:0000256" key="8">
    <source>
        <dbReference type="ARBA" id="ARBA00022679"/>
    </source>
</evidence>